<dbReference type="GO" id="GO:0006629">
    <property type="term" value="P:lipid metabolic process"/>
    <property type="evidence" value="ECO:0007669"/>
    <property type="project" value="UniProtKB-KW"/>
</dbReference>
<organism evidence="9">
    <name type="scientific">Emiliania huxleyi</name>
    <name type="common">Coccolithophore</name>
    <name type="synonym">Pontosphaera huxleyi</name>
    <dbReference type="NCBI Taxonomy" id="2903"/>
    <lineage>
        <taxon>Eukaryota</taxon>
        <taxon>Haptista</taxon>
        <taxon>Haptophyta</taxon>
        <taxon>Prymnesiophyceae</taxon>
        <taxon>Isochrysidales</taxon>
        <taxon>Noelaerhabdaceae</taxon>
        <taxon>Emiliania</taxon>
    </lineage>
</organism>
<comment type="subcellular location">
    <subcellularLocation>
        <location evidence="1">Endoplasmic reticulum membrane</location>
        <topology evidence="1">Multi-pass membrane protein</topology>
    </subcellularLocation>
</comment>
<evidence type="ECO:0000256" key="3">
    <source>
        <dbReference type="ARBA" id="ARBA00022824"/>
    </source>
</evidence>
<dbReference type="EMBL" id="HBIR01025809">
    <property type="protein sequence ID" value="CAE0553228.1"/>
    <property type="molecule type" value="Transcribed_RNA"/>
</dbReference>
<dbReference type="GO" id="GO:0005789">
    <property type="term" value="C:endoplasmic reticulum membrane"/>
    <property type="evidence" value="ECO:0007669"/>
    <property type="project" value="UniProtKB-SubCell"/>
</dbReference>
<accession>A0A7S3WG04</accession>
<dbReference type="Pfam" id="PF06775">
    <property type="entry name" value="Seipin"/>
    <property type="match status" value="1"/>
</dbReference>
<name>A0A7S3WG04_EMIHU</name>
<evidence type="ECO:0000256" key="2">
    <source>
        <dbReference type="ARBA" id="ARBA00022692"/>
    </source>
</evidence>
<dbReference type="PANTHER" id="PTHR21212:SF0">
    <property type="entry name" value="SEIPIN"/>
    <property type="match status" value="1"/>
</dbReference>
<keyword evidence="6 8" id="KW-0472">Membrane</keyword>
<evidence type="ECO:0000313" key="9">
    <source>
        <dbReference type="EMBL" id="CAE0553228.1"/>
    </source>
</evidence>
<dbReference type="PANTHER" id="PTHR21212">
    <property type="entry name" value="BERNARDINELLI-SEIP CONGENITAL LIPODYSTROPHY 2 HOMOLOG BSCL2 PROTEIN"/>
    <property type="match status" value="1"/>
</dbReference>
<protein>
    <recommendedName>
        <fullName evidence="10">Seipin</fullName>
    </recommendedName>
</protein>
<dbReference type="CDD" id="cd23995">
    <property type="entry name" value="Seipin_BSCL2_like"/>
    <property type="match status" value="1"/>
</dbReference>
<dbReference type="InterPro" id="IPR009617">
    <property type="entry name" value="Seipin"/>
</dbReference>
<feature type="transmembrane region" description="Helical" evidence="8">
    <location>
        <begin position="245"/>
        <end position="268"/>
    </location>
</feature>
<feature type="region of interest" description="Disordered" evidence="7">
    <location>
        <begin position="285"/>
        <end position="312"/>
    </location>
</feature>
<evidence type="ECO:0000256" key="5">
    <source>
        <dbReference type="ARBA" id="ARBA00023098"/>
    </source>
</evidence>
<sequence length="312" mass="33815">MMQCTMLRLRAAATTSLGLTLRGVAHIVASFVLSTVVYSAIYAAAVPEAELNYPLHFGLCDPPNVTRRVAAARLAPSDAGGRVAAAAPPLAPGYKYMARLCLELPESPPNVEVGTFLAELSLYGGDSGEAAADGPPVTALDAVQAATPPAPPAMLFASARPFVLRYRSPQVRWLGNLFFMLPLVLGLLEEKQTHCAPLADELHNRRDHPVLEMRVALSSCSLQVYSATLHLRTSFGVVAALMHTWFFTTAAVGVTLLMLMYWLVVLVFELRDRLRAQDDLEDQQYQQFQPSRAAPDSRCRPVPPIAGSSKSD</sequence>
<evidence type="ECO:0000256" key="6">
    <source>
        <dbReference type="ARBA" id="ARBA00023136"/>
    </source>
</evidence>
<evidence type="ECO:0000256" key="4">
    <source>
        <dbReference type="ARBA" id="ARBA00022989"/>
    </source>
</evidence>
<evidence type="ECO:0000256" key="1">
    <source>
        <dbReference type="ARBA" id="ARBA00004477"/>
    </source>
</evidence>
<keyword evidence="3" id="KW-0256">Endoplasmic reticulum</keyword>
<keyword evidence="5" id="KW-0443">Lipid metabolism</keyword>
<keyword evidence="4 8" id="KW-1133">Transmembrane helix</keyword>
<dbReference type="AlphaFoldDB" id="A0A7S3WG04"/>
<evidence type="ECO:0000256" key="8">
    <source>
        <dbReference type="SAM" id="Phobius"/>
    </source>
</evidence>
<dbReference type="GO" id="GO:0140042">
    <property type="term" value="P:lipid droplet formation"/>
    <property type="evidence" value="ECO:0007669"/>
    <property type="project" value="UniProtKB-ARBA"/>
</dbReference>
<keyword evidence="2 8" id="KW-0812">Transmembrane</keyword>
<proteinExistence type="predicted"/>
<evidence type="ECO:0008006" key="10">
    <source>
        <dbReference type="Google" id="ProtNLM"/>
    </source>
</evidence>
<reference evidence="9" key="1">
    <citation type="submission" date="2021-01" db="EMBL/GenBank/DDBJ databases">
        <authorList>
            <person name="Corre E."/>
            <person name="Pelletier E."/>
            <person name="Niang G."/>
            <person name="Scheremetjew M."/>
            <person name="Finn R."/>
            <person name="Kale V."/>
            <person name="Holt S."/>
            <person name="Cochrane G."/>
            <person name="Meng A."/>
            <person name="Brown T."/>
            <person name="Cohen L."/>
        </authorList>
    </citation>
    <scope>NUCLEOTIDE SEQUENCE</scope>
    <source>
        <strain evidence="9">379</strain>
    </source>
</reference>
<evidence type="ECO:0000256" key="7">
    <source>
        <dbReference type="SAM" id="MobiDB-lite"/>
    </source>
</evidence>
<gene>
    <name evidence="9" type="ORF">EHUX00137_LOCUS19871</name>
</gene>